<keyword evidence="10" id="KW-0456">Lyase</keyword>
<evidence type="ECO:0000256" key="7">
    <source>
        <dbReference type="PIRNR" id="PIRNR015658"/>
    </source>
</evidence>
<evidence type="ECO:0000256" key="4">
    <source>
        <dbReference type="ARBA" id="ARBA00022967"/>
    </source>
</evidence>
<dbReference type="EMBL" id="CDNY01000024">
    <property type="protein sequence ID" value="CEN31730.1"/>
    <property type="molecule type" value="Genomic_DNA"/>
</dbReference>
<proteinExistence type="predicted"/>
<dbReference type="PIRSF" id="PIRSF015658">
    <property type="entry name" value="MmdB_OadB"/>
    <property type="match status" value="1"/>
</dbReference>
<evidence type="ECO:0000313" key="12">
    <source>
        <dbReference type="Proteomes" id="UP000049685"/>
    </source>
</evidence>
<evidence type="ECO:0000313" key="9">
    <source>
        <dbReference type="EMBL" id="CEJ74441.1"/>
    </source>
</evidence>
<evidence type="ECO:0000256" key="5">
    <source>
        <dbReference type="ARBA" id="ARBA00022989"/>
    </source>
</evidence>
<evidence type="ECO:0000313" key="11">
    <source>
        <dbReference type="Proteomes" id="UP000032811"/>
    </source>
</evidence>
<reference evidence="10" key="1">
    <citation type="submission" date="2015-01" db="EMBL/GenBank/DDBJ databases">
        <authorList>
            <person name="Aslett M.A."/>
            <person name="De Silva N."/>
        </authorList>
    </citation>
    <scope>NUCLEOTIDE SEQUENCE</scope>
    <source>
        <strain evidence="9 11">ATCC9714</strain>
        <strain evidence="10">UMC4404</strain>
    </source>
</reference>
<keyword evidence="7" id="KW-0813">Transport</keyword>
<keyword evidence="7" id="KW-0406">Ion transport</keyword>
<feature type="transmembrane region" description="Helical" evidence="8">
    <location>
        <begin position="257"/>
        <end position="275"/>
    </location>
</feature>
<feature type="transmembrane region" description="Helical" evidence="8">
    <location>
        <begin position="358"/>
        <end position="376"/>
    </location>
</feature>
<keyword evidence="3 8" id="KW-0812">Transmembrane</keyword>
<evidence type="ECO:0000256" key="3">
    <source>
        <dbReference type="ARBA" id="ARBA00022692"/>
    </source>
</evidence>
<keyword evidence="5 8" id="KW-1133">Transmembrane helix</keyword>
<keyword evidence="7" id="KW-0739">Sodium transport</keyword>
<gene>
    <name evidence="10" type="primary">gcdB_2</name>
    <name evidence="9" type="ORF">ATCC9714_23291</name>
    <name evidence="10" type="ORF">UMC4404_23131</name>
</gene>
<dbReference type="AlphaFoldDB" id="A0A9P1L1C4"/>
<protein>
    <submittedName>
        <fullName evidence="10">Sodium ion-translocating decarboxylase subunit beta</fullName>
        <ecNumber evidence="10">4.1.1.70</ecNumber>
    </submittedName>
    <submittedName>
        <fullName evidence="9">Sodium ion-translocating decarboxylase, betasubunit</fullName>
    </submittedName>
</protein>
<feature type="transmembrane region" description="Helical" evidence="8">
    <location>
        <begin position="287"/>
        <end position="310"/>
    </location>
</feature>
<name>A0A9P1L1C4_PARSO</name>
<evidence type="ECO:0000313" key="10">
    <source>
        <dbReference type="EMBL" id="CEN31730.1"/>
    </source>
</evidence>
<evidence type="ECO:0000256" key="8">
    <source>
        <dbReference type="SAM" id="Phobius"/>
    </source>
</evidence>
<feature type="transmembrane region" description="Helical" evidence="8">
    <location>
        <begin position="84"/>
        <end position="105"/>
    </location>
</feature>
<keyword evidence="2 7" id="KW-1003">Cell membrane</keyword>
<dbReference type="Pfam" id="PF03977">
    <property type="entry name" value="OAD_beta"/>
    <property type="match status" value="1"/>
</dbReference>
<dbReference type="PANTHER" id="PTHR35806">
    <property type="entry name" value="OXALOACETATE DECARBOXYLASE BETA CHAIN 2"/>
    <property type="match status" value="1"/>
</dbReference>
<dbReference type="EMBL" id="LN679998">
    <property type="protein sequence ID" value="CEJ74441.1"/>
    <property type="molecule type" value="Genomic_DNA"/>
</dbReference>
<reference evidence="12" key="2">
    <citation type="submission" date="2015-01" db="EMBL/GenBank/DDBJ databases">
        <authorList>
            <person name="Aslett A.Martin."/>
            <person name="De Silva Nishadi"/>
        </authorList>
    </citation>
    <scope>NUCLEOTIDE SEQUENCE [LARGE SCALE GENOMIC DNA]</scope>
    <source>
        <strain evidence="12">UMC4404</strain>
    </source>
</reference>
<keyword evidence="6 7" id="KW-0472">Membrane</keyword>
<dbReference type="InterPro" id="IPR005661">
    <property type="entry name" value="OadB_MmdB"/>
</dbReference>
<keyword evidence="11" id="KW-1185">Reference proteome</keyword>
<dbReference type="GO" id="GO:0005886">
    <property type="term" value="C:plasma membrane"/>
    <property type="evidence" value="ECO:0007669"/>
    <property type="project" value="UniProtKB-SubCell"/>
</dbReference>
<organism evidence="10 12">
    <name type="scientific">Paraclostridium sordellii</name>
    <name type="common">Clostridium sordellii</name>
    <dbReference type="NCBI Taxonomy" id="1505"/>
    <lineage>
        <taxon>Bacteria</taxon>
        <taxon>Bacillati</taxon>
        <taxon>Bacillota</taxon>
        <taxon>Clostridia</taxon>
        <taxon>Peptostreptococcales</taxon>
        <taxon>Peptostreptococcaceae</taxon>
        <taxon>Paraclostridium</taxon>
    </lineage>
</organism>
<sequence>MLEMLQTFFANTGFAMVDYRQIIMILIACVFLYLAIAKGYEPYLLIPISIGMLLANMPGVDLMKAATDSENGGLLYYLYQGTKLGIYPPLIFLCIGASTDFGPIIANPKTLLLGAAAQFGVFFAFMGAIILSFTGPEAASIGIIGGADGPTAIYLTGKLAPHLLGTIALAAYSYMALVPVIQPPIIRALTTKEERMVKMEQLRPVSKTEKIVFPIVIMILVIGLLPSAAPLIGMLMFGNLIKESGVVPKLVETATGPLLYIITIILGLTVGATANAKTFLTPQTLGITAMGLVAFSVGTAAGVLFGKIMYKVTKGKVNPMIGAAGVSAVPMAARVVQKVGQEENPSNFLLMHAMGPNVAGVIGSAVAAGVLLQLFAK</sequence>
<feature type="transmembrane region" description="Helical" evidence="8">
    <location>
        <begin position="211"/>
        <end position="237"/>
    </location>
</feature>
<dbReference type="Proteomes" id="UP000032811">
    <property type="component" value="Chromosome 1"/>
</dbReference>
<dbReference type="Proteomes" id="UP000049685">
    <property type="component" value="Unassembled WGS sequence"/>
</dbReference>
<comment type="subcellular location">
    <subcellularLocation>
        <location evidence="1">Cell membrane</location>
        <topology evidence="1">Multi-pass membrane protein</topology>
    </subcellularLocation>
</comment>
<evidence type="ECO:0000256" key="1">
    <source>
        <dbReference type="ARBA" id="ARBA00004651"/>
    </source>
</evidence>
<evidence type="ECO:0000256" key="2">
    <source>
        <dbReference type="ARBA" id="ARBA00022475"/>
    </source>
</evidence>
<dbReference type="EC" id="4.1.1.70" evidence="10"/>
<keyword evidence="7" id="KW-0915">Sodium</keyword>
<keyword evidence="4" id="KW-1278">Translocase</keyword>
<feature type="transmembrane region" description="Helical" evidence="8">
    <location>
        <begin position="111"/>
        <end position="131"/>
    </location>
</feature>
<dbReference type="GO" id="GO:0016829">
    <property type="term" value="F:lyase activity"/>
    <property type="evidence" value="ECO:0007669"/>
    <property type="project" value="UniProtKB-KW"/>
</dbReference>
<evidence type="ECO:0000256" key="6">
    <source>
        <dbReference type="ARBA" id="ARBA00023136"/>
    </source>
</evidence>
<dbReference type="NCBIfam" id="TIGR01109">
    <property type="entry name" value="Na_pump_decarbB"/>
    <property type="match status" value="1"/>
</dbReference>
<feature type="transmembrane region" description="Helical" evidence="8">
    <location>
        <begin position="21"/>
        <end position="37"/>
    </location>
</feature>
<feature type="transmembrane region" description="Helical" evidence="8">
    <location>
        <begin position="43"/>
        <end position="63"/>
    </location>
</feature>
<dbReference type="PANTHER" id="PTHR35806:SF1">
    <property type="entry name" value="OXALOACETATE DECARBOXYLASE BETA CHAIN 2"/>
    <property type="match status" value="1"/>
</dbReference>
<accession>A0A9P1L1C4</accession>
<feature type="transmembrane region" description="Helical" evidence="8">
    <location>
        <begin position="163"/>
        <end position="190"/>
    </location>
</feature>
<dbReference type="GO" id="GO:0006814">
    <property type="term" value="P:sodium ion transport"/>
    <property type="evidence" value="ECO:0007669"/>
    <property type="project" value="UniProtKB-UniRule"/>
</dbReference>